<dbReference type="AlphaFoldDB" id="A0A645IRZ0"/>
<organism evidence="1">
    <name type="scientific">bioreactor metagenome</name>
    <dbReference type="NCBI Taxonomy" id="1076179"/>
    <lineage>
        <taxon>unclassified sequences</taxon>
        <taxon>metagenomes</taxon>
        <taxon>ecological metagenomes</taxon>
    </lineage>
</organism>
<reference evidence="1" key="1">
    <citation type="submission" date="2019-08" db="EMBL/GenBank/DDBJ databases">
        <authorList>
            <person name="Kucharzyk K."/>
            <person name="Murdoch R.W."/>
            <person name="Higgins S."/>
            <person name="Loffler F."/>
        </authorList>
    </citation>
    <scope>NUCLEOTIDE SEQUENCE</scope>
</reference>
<comment type="caution">
    <text evidence="1">The sequence shown here is derived from an EMBL/GenBank/DDBJ whole genome shotgun (WGS) entry which is preliminary data.</text>
</comment>
<proteinExistence type="predicted"/>
<protein>
    <submittedName>
        <fullName evidence="1">Uncharacterized protein</fullName>
    </submittedName>
</protein>
<dbReference type="EMBL" id="VSSQ01122090">
    <property type="protein sequence ID" value="MPN54151.1"/>
    <property type="molecule type" value="Genomic_DNA"/>
</dbReference>
<sequence>MAAEEGDGASFESAKQFAIRDFVEHVVKLMSKTGADSLKRPISVGFSDDDLGNVVAVERYIQEELSTRFPSVKFCVYDTSDPALRDGRKVVVSGQLDFGF</sequence>
<evidence type="ECO:0000313" key="1">
    <source>
        <dbReference type="EMBL" id="MPN54151.1"/>
    </source>
</evidence>
<accession>A0A645IRZ0</accession>
<gene>
    <name evidence="1" type="ORF">SDC9_201820</name>
</gene>
<name>A0A645IRZ0_9ZZZZ</name>